<reference evidence="1" key="1">
    <citation type="submission" date="2004-12" db="EMBL/GenBank/DDBJ databases">
        <authorList>
            <person name="Town C.D."/>
        </authorList>
    </citation>
    <scope>NUCLEOTIDE SEQUENCE</scope>
</reference>
<dbReference type="AlphaFoldDB" id="A2Q2Q7"/>
<name>A2Q2Q7_MEDTR</name>
<reference evidence="1" key="2">
    <citation type="submission" date="2007-03" db="EMBL/GenBank/DDBJ databases">
        <authorList>
            <consortium name="The International Medicago Genome Annotation Group"/>
        </authorList>
    </citation>
    <scope>NUCLEOTIDE SEQUENCE</scope>
</reference>
<sequence>MKKGEGWWYPWLPAKRSNVVDSKTKKASLIQMDVTKEQGKGIETGR</sequence>
<gene>
    <name evidence="1" type="ORF">MtrDRAFT_AC151524g40v2</name>
</gene>
<accession>A2Q2Q7</accession>
<dbReference type="EMBL" id="AC151524">
    <property type="protein sequence ID" value="ABN07927.1"/>
    <property type="molecule type" value="Genomic_DNA"/>
</dbReference>
<organism evidence="1">
    <name type="scientific">Medicago truncatula</name>
    <name type="common">Barrel medic</name>
    <name type="synonym">Medicago tribuloides</name>
    <dbReference type="NCBI Taxonomy" id="3880"/>
    <lineage>
        <taxon>Eukaryota</taxon>
        <taxon>Viridiplantae</taxon>
        <taxon>Streptophyta</taxon>
        <taxon>Embryophyta</taxon>
        <taxon>Tracheophyta</taxon>
        <taxon>Spermatophyta</taxon>
        <taxon>Magnoliopsida</taxon>
        <taxon>eudicotyledons</taxon>
        <taxon>Gunneridae</taxon>
        <taxon>Pentapetalae</taxon>
        <taxon>rosids</taxon>
        <taxon>fabids</taxon>
        <taxon>Fabales</taxon>
        <taxon>Fabaceae</taxon>
        <taxon>Papilionoideae</taxon>
        <taxon>50 kb inversion clade</taxon>
        <taxon>NPAAA clade</taxon>
        <taxon>Hologalegina</taxon>
        <taxon>IRL clade</taxon>
        <taxon>Trifolieae</taxon>
        <taxon>Medicago</taxon>
    </lineage>
</organism>
<protein>
    <submittedName>
        <fullName evidence="1">Uncharacterized protein</fullName>
    </submittedName>
</protein>
<proteinExistence type="predicted"/>
<evidence type="ECO:0000313" key="1">
    <source>
        <dbReference type="EMBL" id="ABN07927.1"/>
    </source>
</evidence>